<sequence>MKSMQKYLPVLLLSILLLAGWQQKWWKSAPVPSSPGSRPVLAPGSNVSDSGVINNAVINRHSHLEYTKHAICRMGCRQVTTAEVEEILAAGKINMEKSNPADRPCPTYALEGYSSEGQHLRVVFAPCDANNAKVITCIDLDKDWSCHCD</sequence>
<organism evidence="1 2">
    <name type="scientific">Chitinophaga arvensicola</name>
    <dbReference type="NCBI Taxonomy" id="29529"/>
    <lineage>
        <taxon>Bacteria</taxon>
        <taxon>Pseudomonadati</taxon>
        <taxon>Bacteroidota</taxon>
        <taxon>Chitinophagia</taxon>
        <taxon>Chitinophagales</taxon>
        <taxon>Chitinophagaceae</taxon>
        <taxon>Chitinophaga</taxon>
    </lineage>
</organism>
<keyword evidence="2" id="KW-1185">Reference proteome</keyword>
<protein>
    <recommendedName>
        <fullName evidence="3">DUF4258 domain-containing protein</fullName>
    </recommendedName>
</protein>
<proteinExistence type="predicted"/>
<name>A0A1I0R0P5_9BACT</name>
<dbReference type="OrthoDB" id="669525at2"/>
<evidence type="ECO:0008006" key="3">
    <source>
        <dbReference type="Google" id="ProtNLM"/>
    </source>
</evidence>
<dbReference type="EMBL" id="FOJG01000001">
    <property type="protein sequence ID" value="SEW33650.1"/>
    <property type="molecule type" value="Genomic_DNA"/>
</dbReference>
<dbReference type="InterPro" id="IPR025354">
    <property type="entry name" value="DUF4258"/>
</dbReference>
<dbReference type="Proteomes" id="UP000199310">
    <property type="component" value="Unassembled WGS sequence"/>
</dbReference>
<evidence type="ECO:0000313" key="1">
    <source>
        <dbReference type="EMBL" id="SEW33650.1"/>
    </source>
</evidence>
<reference evidence="2" key="1">
    <citation type="submission" date="2016-10" db="EMBL/GenBank/DDBJ databases">
        <authorList>
            <person name="Varghese N."/>
            <person name="Submissions S."/>
        </authorList>
    </citation>
    <scope>NUCLEOTIDE SEQUENCE [LARGE SCALE GENOMIC DNA]</scope>
    <source>
        <strain evidence="2">DSM 3695</strain>
    </source>
</reference>
<evidence type="ECO:0000313" key="2">
    <source>
        <dbReference type="Proteomes" id="UP000199310"/>
    </source>
</evidence>
<accession>A0A1I0R0P5</accession>
<gene>
    <name evidence="1" type="ORF">SAMN04488122_1994</name>
</gene>
<dbReference type="Pfam" id="PF14076">
    <property type="entry name" value="DUF4258"/>
    <property type="match status" value="1"/>
</dbReference>
<dbReference type="STRING" id="29529.SAMN04488122_1994"/>
<dbReference type="AlphaFoldDB" id="A0A1I0R0P5"/>